<dbReference type="InterPro" id="IPR002153">
    <property type="entry name" value="TRPC_channel"/>
</dbReference>
<keyword evidence="3 9" id="KW-0812">Transmembrane</keyword>
<evidence type="ECO:0000256" key="6">
    <source>
        <dbReference type="ARBA" id="ARBA00023136"/>
    </source>
</evidence>
<gene>
    <name evidence="11" type="ORF">AKAME5_000623800</name>
</gene>
<dbReference type="SUPFAM" id="SSF48403">
    <property type="entry name" value="Ankyrin repeat"/>
    <property type="match status" value="1"/>
</dbReference>
<evidence type="ECO:0000256" key="7">
    <source>
        <dbReference type="ARBA" id="ARBA00023303"/>
    </source>
</evidence>
<dbReference type="EMBL" id="BRZM01000017">
    <property type="protein sequence ID" value="GLD53491.1"/>
    <property type="molecule type" value="Genomic_DNA"/>
</dbReference>
<dbReference type="GO" id="GO:0034703">
    <property type="term" value="C:cation channel complex"/>
    <property type="evidence" value="ECO:0007669"/>
    <property type="project" value="TreeGrafter"/>
</dbReference>
<feature type="domain" description="Ion transport" evidence="10">
    <location>
        <begin position="266"/>
        <end position="437"/>
    </location>
</feature>
<dbReference type="PANTHER" id="PTHR10117">
    <property type="entry name" value="TRANSIENT RECEPTOR POTENTIAL CHANNEL"/>
    <property type="match status" value="1"/>
</dbReference>
<comment type="subcellular location">
    <subcellularLocation>
        <location evidence="1">Membrane</location>
        <topology evidence="1">Multi-pass membrane protein</topology>
    </subcellularLocation>
</comment>
<evidence type="ECO:0000256" key="2">
    <source>
        <dbReference type="ARBA" id="ARBA00022448"/>
    </source>
</evidence>
<dbReference type="Pfam" id="PF12796">
    <property type="entry name" value="Ank_2"/>
    <property type="match status" value="1"/>
</dbReference>
<feature type="transmembrane region" description="Helical" evidence="9">
    <location>
        <begin position="330"/>
        <end position="350"/>
    </location>
</feature>
<proteinExistence type="predicted"/>
<evidence type="ECO:0000313" key="11">
    <source>
        <dbReference type="EMBL" id="GLD53491.1"/>
    </source>
</evidence>
<keyword evidence="7" id="KW-0407">Ion channel</keyword>
<dbReference type="Pfam" id="PF00520">
    <property type="entry name" value="Ion_trans"/>
    <property type="match status" value="1"/>
</dbReference>
<dbReference type="GO" id="GO:0015279">
    <property type="term" value="F:store-operated calcium channel activity"/>
    <property type="evidence" value="ECO:0007669"/>
    <property type="project" value="TreeGrafter"/>
</dbReference>
<evidence type="ECO:0000256" key="1">
    <source>
        <dbReference type="ARBA" id="ARBA00004141"/>
    </source>
</evidence>
<dbReference type="Proteomes" id="UP001279410">
    <property type="component" value="Unassembled WGS sequence"/>
</dbReference>
<dbReference type="GO" id="GO:0070679">
    <property type="term" value="F:inositol 1,4,5 trisphosphate binding"/>
    <property type="evidence" value="ECO:0007669"/>
    <property type="project" value="TreeGrafter"/>
</dbReference>
<feature type="transmembrane region" description="Helical" evidence="9">
    <location>
        <begin position="410"/>
        <end position="432"/>
    </location>
</feature>
<dbReference type="InterPro" id="IPR036770">
    <property type="entry name" value="Ankyrin_rpt-contain_sf"/>
</dbReference>
<accession>A0AAD3R386</accession>
<keyword evidence="12" id="KW-1185">Reference proteome</keyword>
<comment type="catalytic activity">
    <reaction evidence="8">
        <text>Ca(2+)(in) = Ca(2+)(out)</text>
        <dbReference type="Rhea" id="RHEA:29671"/>
        <dbReference type="ChEBI" id="CHEBI:29108"/>
    </reaction>
</comment>
<evidence type="ECO:0000256" key="8">
    <source>
        <dbReference type="ARBA" id="ARBA00036634"/>
    </source>
</evidence>
<reference evidence="11" key="1">
    <citation type="submission" date="2022-08" db="EMBL/GenBank/DDBJ databases">
        <title>Genome sequencing of akame (Lates japonicus).</title>
        <authorList>
            <person name="Hashiguchi Y."/>
            <person name="Takahashi H."/>
        </authorList>
    </citation>
    <scope>NUCLEOTIDE SEQUENCE</scope>
    <source>
        <strain evidence="11">Kochi</strain>
    </source>
</reference>
<feature type="transmembrane region" description="Helical" evidence="9">
    <location>
        <begin position="370"/>
        <end position="389"/>
    </location>
</feature>
<dbReference type="PANTHER" id="PTHR10117:SF25">
    <property type="entry name" value="SHORT TRANSIENT RECEPTOR POTENTIAL CHANNEL 4"/>
    <property type="match status" value="1"/>
</dbReference>
<evidence type="ECO:0000259" key="10">
    <source>
        <dbReference type="Pfam" id="PF00520"/>
    </source>
</evidence>
<keyword evidence="2" id="KW-0813">Transport</keyword>
<evidence type="ECO:0000256" key="5">
    <source>
        <dbReference type="ARBA" id="ARBA00023065"/>
    </source>
</evidence>
<sequence length="455" mass="52251">MSQLYFRKTDNSSYRDRIPLQIVRAESELSTLERAYLGAVEKGDYASVKQALEEAEIYFRININCIDPLGRTALLIAIENENLEIIELLLSFNVYVGDALLHAIRKEVVGAVELLLNHKKPRGEKQRCNCMEVCPVQTDGPRYSPRLNIHASFASLPPSSPLQRGILPHGFSAQLGAEGAQYSGERVQVRFVAQPNCQQLLASRWYDEFPGWRRRHWAAKLVTCFLIGLLFPLLSIFYLISPKSRYGLFIRKPFIKFICHTASYLTFLFLLFLASQHIAAAERDFQGPPPTTVEWIILPWVLGFIWTEIKQMWDSGFQEYIDDWWNLMDFIMNSLYLATIALKFVAHVKYSGCKPRDSWDMWHPTLVAEALFAIANIFSSLRLICLFTANSHLGPLQISLGRMLLDILKFLFIYCLVLLAFANGLNQLYFYYVTREKDCQGIRCNVQNNAFTTQV</sequence>
<feature type="transmembrane region" description="Helical" evidence="9">
    <location>
        <begin position="261"/>
        <end position="280"/>
    </location>
</feature>
<dbReference type="InterPro" id="IPR002110">
    <property type="entry name" value="Ankyrin_rpt"/>
</dbReference>
<keyword evidence="4 9" id="KW-1133">Transmembrane helix</keyword>
<protein>
    <submittedName>
        <fullName evidence="11">Short transient receptor potential channel 4-like protein</fullName>
    </submittedName>
</protein>
<keyword evidence="11" id="KW-0675">Receptor</keyword>
<evidence type="ECO:0000256" key="9">
    <source>
        <dbReference type="SAM" id="Phobius"/>
    </source>
</evidence>
<evidence type="ECO:0000256" key="3">
    <source>
        <dbReference type="ARBA" id="ARBA00022692"/>
    </source>
</evidence>
<keyword evidence="6 9" id="KW-0472">Membrane</keyword>
<feature type="transmembrane region" description="Helical" evidence="9">
    <location>
        <begin position="292"/>
        <end position="309"/>
    </location>
</feature>
<keyword evidence="5" id="KW-0406">Ion transport</keyword>
<dbReference type="GO" id="GO:0051480">
    <property type="term" value="P:regulation of cytosolic calcium ion concentration"/>
    <property type="evidence" value="ECO:0007669"/>
    <property type="project" value="TreeGrafter"/>
</dbReference>
<feature type="transmembrane region" description="Helical" evidence="9">
    <location>
        <begin position="217"/>
        <end position="240"/>
    </location>
</feature>
<organism evidence="11 12">
    <name type="scientific">Lates japonicus</name>
    <name type="common">Japanese lates</name>
    <dbReference type="NCBI Taxonomy" id="270547"/>
    <lineage>
        <taxon>Eukaryota</taxon>
        <taxon>Metazoa</taxon>
        <taxon>Chordata</taxon>
        <taxon>Craniata</taxon>
        <taxon>Vertebrata</taxon>
        <taxon>Euteleostomi</taxon>
        <taxon>Actinopterygii</taxon>
        <taxon>Neopterygii</taxon>
        <taxon>Teleostei</taxon>
        <taxon>Neoteleostei</taxon>
        <taxon>Acanthomorphata</taxon>
        <taxon>Carangaria</taxon>
        <taxon>Carangaria incertae sedis</taxon>
        <taxon>Centropomidae</taxon>
        <taxon>Lates</taxon>
    </lineage>
</organism>
<evidence type="ECO:0000313" key="12">
    <source>
        <dbReference type="Proteomes" id="UP001279410"/>
    </source>
</evidence>
<name>A0AAD3R386_LATJO</name>
<evidence type="ECO:0000256" key="4">
    <source>
        <dbReference type="ARBA" id="ARBA00022989"/>
    </source>
</evidence>
<comment type="caution">
    <text evidence="11">The sequence shown here is derived from an EMBL/GenBank/DDBJ whole genome shotgun (WGS) entry which is preliminary data.</text>
</comment>
<dbReference type="GO" id="GO:0005886">
    <property type="term" value="C:plasma membrane"/>
    <property type="evidence" value="ECO:0007669"/>
    <property type="project" value="TreeGrafter"/>
</dbReference>
<dbReference type="AlphaFoldDB" id="A0AAD3R386"/>
<dbReference type="InterPro" id="IPR005821">
    <property type="entry name" value="Ion_trans_dom"/>
</dbReference>
<dbReference type="Gene3D" id="1.25.40.20">
    <property type="entry name" value="Ankyrin repeat-containing domain"/>
    <property type="match status" value="1"/>
</dbReference>